<dbReference type="CDD" id="cd05233">
    <property type="entry name" value="SDR_c"/>
    <property type="match status" value="1"/>
</dbReference>
<dbReference type="PRINTS" id="PR00081">
    <property type="entry name" value="GDHRDH"/>
</dbReference>
<dbReference type="SMART" id="SM00822">
    <property type="entry name" value="PKS_KR"/>
    <property type="match status" value="1"/>
</dbReference>
<dbReference type="InterPro" id="IPR036291">
    <property type="entry name" value="NAD(P)-bd_dom_sf"/>
</dbReference>
<comment type="caution">
    <text evidence="3">The sequence shown here is derived from an EMBL/GenBank/DDBJ whole genome shotgun (WGS) entry which is preliminary data.</text>
</comment>
<dbReference type="InterPro" id="IPR020904">
    <property type="entry name" value="Sc_DH/Rdtase_CS"/>
</dbReference>
<dbReference type="RefSeq" id="WP_046402300.1">
    <property type="nucleotide sequence ID" value="NZ_JADNGC010000018.1"/>
</dbReference>
<evidence type="ECO:0000313" key="4">
    <source>
        <dbReference type="Proteomes" id="UP000284243"/>
    </source>
</evidence>
<dbReference type="InterPro" id="IPR057326">
    <property type="entry name" value="KR_dom"/>
</dbReference>
<dbReference type="Gene3D" id="3.40.50.720">
    <property type="entry name" value="NAD(P)-binding Rossmann-like Domain"/>
    <property type="match status" value="1"/>
</dbReference>
<evidence type="ECO:0000259" key="2">
    <source>
        <dbReference type="SMART" id="SM00822"/>
    </source>
</evidence>
<accession>A0A412TK77</accession>
<dbReference type="PANTHER" id="PTHR43975:SF2">
    <property type="entry name" value="EG:BACR7A4.14 PROTEIN-RELATED"/>
    <property type="match status" value="1"/>
</dbReference>
<sequence length="252" mass="26664">MSENIFSLEGKTILVTGASSGIGRGIALQCAEMGASVILNGRNMERLNETLGMMKTGNHVIMAADLSKQEEIEMLVNELPEIQGWVNSAGMPKICPIKRFKLLDIEEIMSVNTISSMMLLSFLLKNKKIKRGASVVFISSISGVYVGTAGDTSYCASKGAVNGFTKGAAIELAPQGIRVNSINPGLIPTNILAMADSITSGASLVDKMTEKYPLKRLGKPEDIGNGAVYLLSDASSWVTGQNLVIDGGFSVG</sequence>
<dbReference type="Proteomes" id="UP000284243">
    <property type="component" value="Unassembled WGS sequence"/>
</dbReference>
<reference evidence="3 4" key="1">
    <citation type="submission" date="2018-08" db="EMBL/GenBank/DDBJ databases">
        <title>A genome reference for cultivated species of the human gut microbiota.</title>
        <authorList>
            <person name="Zou Y."/>
            <person name="Xue W."/>
            <person name="Luo G."/>
        </authorList>
    </citation>
    <scope>NUCLEOTIDE SEQUENCE [LARGE SCALE GENOMIC DNA]</scope>
    <source>
        <strain evidence="3 4">AF16-14</strain>
    </source>
</reference>
<dbReference type="FunFam" id="3.40.50.720:FF:000084">
    <property type="entry name" value="Short-chain dehydrogenase reductase"/>
    <property type="match status" value="1"/>
</dbReference>
<dbReference type="PROSITE" id="PS00061">
    <property type="entry name" value="ADH_SHORT"/>
    <property type="match status" value="1"/>
</dbReference>
<organism evidence="3 4">
    <name type="scientific">Odoribacter splanchnicus</name>
    <dbReference type="NCBI Taxonomy" id="28118"/>
    <lineage>
        <taxon>Bacteria</taxon>
        <taxon>Pseudomonadati</taxon>
        <taxon>Bacteroidota</taxon>
        <taxon>Bacteroidia</taxon>
        <taxon>Bacteroidales</taxon>
        <taxon>Odoribacteraceae</taxon>
        <taxon>Odoribacter</taxon>
    </lineage>
</organism>
<protein>
    <submittedName>
        <fullName evidence="3">SDR family oxidoreductase</fullName>
    </submittedName>
</protein>
<feature type="domain" description="Ketoreductase" evidence="2">
    <location>
        <begin position="11"/>
        <end position="190"/>
    </location>
</feature>
<evidence type="ECO:0000256" key="1">
    <source>
        <dbReference type="ARBA" id="ARBA00006484"/>
    </source>
</evidence>
<dbReference type="PANTHER" id="PTHR43975">
    <property type="entry name" value="ZGC:101858"/>
    <property type="match status" value="1"/>
</dbReference>
<dbReference type="InterPro" id="IPR002347">
    <property type="entry name" value="SDR_fam"/>
</dbReference>
<proteinExistence type="inferred from homology"/>
<dbReference type="SUPFAM" id="SSF51735">
    <property type="entry name" value="NAD(P)-binding Rossmann-fold domains"/>
    <property type="match status" value="1"/>
</dbReference>
<dbReference type="EMBL" id="QRYC01000036">
    <property type="protein sequence ID" value="RGU54188.1"/>
    <property type="molecule type" value="Genomic_DNA"/>
</dbReference>
<dbReference type="PRINTS" id="PR00080">
    <property type="entry name" value="SDRFAMILY"/>
</dbReference>
<name>A0A412TK77_9BACT</name>
<comment type="similarity">
    <text evidence="1">Belongs to the short-chain dehydrogenases/reductases (SDR) family.</text>
</comment>
<gene>
    <name evidence="3" type="ORF">DWW57_17140</name>
</gene>
<dbReference type="AlphaFoldDB" id="A0A412TK77"/>
<dbReference type="Pfam" id="PF13561">
    <property type="entry name" value="adh_short_C2"/>
    <property type="match status" value="1"/>
</dbReference>
<evidence type="ECO:0000313" key="3">
    <source>
        <dbReference type="EMBL" id="RGU54188.1"/>
    </source>
</evidence>